<protein>
    <recommendedName>
        <fullName evidence="4">DUF4064 domain-containing protein</fullName>
    </recommendedName>
</protein>
<keyword evidence="3" id="KW-1185">Reference proteome</keyword>
<feature type="transmembrane region" description="Helical" evidence="1">
    <location>
        <begin position="49"/>
        <end position="71"/>
    </location>
</feature>
<dbReference type="Proteomes" id="UP001168423">
    <property type="component" value="Unassembled WGS sequence"/>
</dbReference>
<keyword evidence="1" id="KW-1133">Transmembrane helix</keyword>
<comment type="caution">
    <text evidence="2">The sequence shown here is derived from an EMBL/GenBank/DDBJ whole genome shotgun (WGS) entry which is preliminary data.</text>
</comment>
<gene>
    <name evidence="2" type="ORF">FGW20_08740</name>
</gene>
<reference evidence="2" key="1">
    <citation type="submission" date="2019-05" db="EMBL/GenBank/DDBJ databases">
        <title>Isolation and characterization of methanogens from the cold seep sediment at Four-Way Closure Ridge.</title>
        <authorList>
            <person name="You Y.-T."/>
            <person name="Chen S.-C."/>
            <person name="Zhang W.-L."/>
            <person name="Lai M.-C."/>
        </authorList>
    </citation>
    <scope>NUCLEOTIDE SEQUENCE</scope>
    <source>
        <strain evidence="2">FWC-SCC3</strain>
    </source>
</reference>
<evidence type="ECO:0000256" key="1">
    <source>
        <dbReference type="SAM" id="Phobius"/>
    </source>
</evidence>
<evidence type="ECO:0000313" key="3">
    <source>
        <dbReference type="Proteomes" id="UP001168423"/>
    </source>
</evidence>
<dbReference type="RefSeq" id="WP_301677709.1">
    <property type="nucleotide sequence ID" value="NZ_VCYI01000010.1"/>
</dbReference>
<keyword evidence="1" id="KW-0472">Membrane</keyword>
<name>A0ABT8M3G8_9EURY</name>
<evidence type="ECO:0008006" key="4">
    <source>
        <dbReference type="Google" id="ProtNLM"/>
    </source>
</evidence>
<accession>A0ABT8M3G8</accession>
<feature type="transmembrane region" description="Helical" evidence="1">
    <location>
        <begin position="7"/>
        <end position="29"/>
    </location>
</feature>
<dbReference type="EMBL" id="VCYI01000010">
    <property type="protein sequence ID" value="MDN7013126.1"/>
    <property type="molecule type" value="Genomic_DNA"/>
</dbReference>
<keyword evidence="1" id="KW-0812">Transmembrane</keyword>
<organism evidence="2 3">
    <name type="scientific">Methanoculleus methanifontis</name>
    <dbReference type="NCBI Taxonomy" id="2584086"/>
    <lineage>
        <taxon>Archaea</taxon>
        <taxon>Methanobacteriati</taxon>
        <taxon>Methanobacteriota</taxon>
        <taxon>Stenosarchaea group</taxon>
        <taxon>Methanomicrobia</taxon>
        <taxon>Methanomicrobiales</taxon>
        <taxon>Methanomicrobiaceae</taxon>
        <taxon>Methanoculleus</taxon>
    </lineage>
</organism>
<proteinExistence type="predicted"/>
<feature type="transmembrane region" description="Helical" evidence="1">
    <location>
        <begin position="83"/>
        <end position="116"/>
    </location>
</feature>
<evidence type="ECO:0000313" key="2">
    <source>
        <dbReference type="EMBL" id="MDN7013126.1"/>
    </source>
</evidence>
<sequence>MTGDATGAFIISLIGGILMLVSGVMSAFLGSICGATFAACGASGAGTTVMLVSSLGLISSIPVLIGSFFISRSDMDSVRKGSMLALIFGIIGLIFGVWGMMFLMIIGSILALVGGYMGYTLQPTS</sequence>